<evidence type="ECO:0000313" key="5">
    <source>
        <dbReference type="EMBL" id="NGZ83060.1"/>
    </source>
</evidence>
<gene>
    <name evidence="5" type="ORF">GW587_02140</name>
</gene>
<feature type="domain" description="Response regulatory" evidence="4">
    <location>
        <begin position="11"/>
        <end position="128"/>
    </location>
</feature>
<dbReference type="Proteomes" id="UP000666369">
    <property type="component" value="Unassembled WGS sequence"/>
</dbReference>
<feature type="region of interest" description="Disordered" evidence="3">
    <location>
        <begin position="337"/>
        <end position="358"/>
    </location>
</feature>
<sequence>MPVKNIDLSLPVLVVDDNQQMRSVVKGILADLGLNNVFLAGSGEEACRILNERPIAAVISDLDMPGMSGLQLLGWVRDNLADKELPFMLLPSEANRDGLRAAAAAGVTDCLIKPFTLATFHSKLQAMFQARGHAAAKRAAGMRAAAMPAAPALIGMERPLEERLKEATVLVVDDIATNIKVIAGMLADEGYSVKVAISGRKALELVPVHRPDLILLDVMMPEMDGFEVCRRLKADPASADIPVIFLSAKDQADDIVGGLELGAVDYVTKPVDPAILKARMRTHLRMAGMMAELKQQNAAIAGNAQLREEVERLARYNLVTPLEEVIAAGEQLLNDDAAAPGGTDAASSQAEATTAGPGRLRRAALQALDQAARRAMRQASLSMGLLRIEQGASEPASASVELGPLLKRAAADTAATHPVMLPSLRVTVLADRSFCRTLFEHLLLNAAATTPAGTSIAIGATLAESCWVIAIEYAGALPAAQLACLRGPAVRPVDDAALPVYAARLMSEVQGGSLAADDDGARTRLLLRLPAV</sequence>
<dbReference type="Pfam" id="PF00072">
    <property type="entry name" value="Response_reg"/>
    <property type="match status" value="2"/>
</dbReference>
<reference evidence="6" key="1">
    <citation type="submission" date="2023-07" db="EMBL/GenBank/DDBJ databases">
        <title>Duganella aceri sp. nov., isolated from tree sap.</title>
        <authorList>
            <person name="Kim I.S."/>
        </authorList>
    </citation>
    <scope>NUCLEOTIDE SEQUENCE [LARGE SCALE GENOMIC DNA]</scope>
    <source>
        <strain evidence="6">SAP-35</strain>
    </source>
</reference>
<dbReference type="SMART" id="SM00448">
    <property type="entry name" value="REC"/>
    <property type="match status" value="2"/>
</dbReference>
<keyword evidence="6" id="KW-1185">Reference proteome</keyword>
<dbReference type="EMBL" id="JAADJT010000001">
    <property type="protein sequence ID" value="NGZ83060.1"/>
    <property type="molecule type" value="Genomic_DNA"/>
</dbReference>
<dbReference type="Gene3D" id="3.40.50.2300">
    <property type="match status" value="2"/>
</dbReference>
<proteinExistence type="predicted"/>
<dbReference type="InterPro" id="IPR011006">
    <property type="entry name" value="CheY-like_superfamily"/>
</dbReference>
<feature type="modified residue" description="4-aspartylphosphate" evidence="2">
    <location>
        <position position="217"/>
    </location>
</feature>
<dbReference type="PANTHER" id="PTHR44591">
    <property type="entry name" value="STRESS RESPONSE REGULATOR PROTEIN 1"/>
    <property type="match status" value="1"/>
</dbReference>
<dbReference type="PROSITE" id="PS50110">
    <property type="entry name" value="RESPONSE_REGULATORY"/>
    <property type="match status" value="2"/>
</dbReference>
<dbReference type="InterPro" id="IPR050595">
    <property type="entry name" value="Bact_response_regulator"/>
</dbReference>
<name>A0ABX0FEV0_9BURK</name>
<comment type="caution">
    <text evidence="5">The sequence shown here is derived from an EMBL/GenBank/DDBJ whole genome shotgun (WGS) entry which is preliminary data.</text>
</comment>
<dbReference type="CDD" id="cd19920">
    <property type="entry name" value="REC_PA4781-like"/>
    <property type="match status" value="1"/>
</dbReference>
<evidence type="ECO:0000313" key="6">
    <source>
        <dbReference type="Proteomes" id="UP000666369"/>
    </source>
</evidence>
<accession>A0ABX0FEV0</accession>
<dbReference type="PANTHER" id="PTHR44591:SF3">
    <property type="entry name" value="RESPONSE REGULATORY DOMAIN-CONTAINING PROTEIN"/>
    <property type="match status" value="1"/>
</dbReference>
<feature type="modified residue" description="4-aspartylphosphate" evidence="2">
    <location>
        <position position="61"/>
    </location>
</feature>
<dbReference type="InterPro" id="IPR001789">
    <property type="entry name" value="Sig_transdc_resp-reg_receiver"/>
</dbReference>
<dbReference type="RefSeq" id="WP_166097964.1">
    <property type="nucleotide sequence ID" value="NZ_JAADJT010000001.1"/>
</dbReference>
<evidence type="ECO:0000256" key="3">
    <source>
        <dbReference type="SAM" id="MobiDB-lite"/>
    </source>
</evidence>
<organism evidence="5 6">
    <name type="scientific">Duganella aceris</name>
    <dbReference type="NCBI Taxonomy" id="2703883"/>
    <lineage>
        <taxon>Bacteria</taxon>
        <taxon>Pseudomonadati</taxon>
        <taxon>Pseudomonadota</taxon>
        <taxon>Betaproteobacteria</taxon>
        <taxon>Burkholderiales</taxon>
        <taxon>Oxalobacteraceae</taxon>
        <taxon>Telluria group</taxon>
        <taxon>Duganella</taxon>
    </lineage>
</organism>
<evidence type="ECO:0000256" key="2">
    <source>
        <dbReference type="PROSITE-ProRule" id="PRU00169"/>
    </source>
</evidence>
<feature type="domain" description="Response regulatory" evidence="4">
    <location>
        <begin position="168"/>
        <end position="284"/>
    </location>
</feature>
<dbReference type="SUPFAM" id="SSF52172">
    <property type="entry name" value="CheY-like"/>
    <property type="match status" value="2"/>
</dbReference>
<keyword evidence="1 2" id="KW-0597">Phosphoprotein</keyword>
<evidence type="ECO:0000259" key="4">
    <source>
        <dbReference type="PROSITE" id="PS50110"/>
    </source>
</evidence>
<evidence type="ECO:0000256" key="1">
    <source>
        <dbReference type="ARBA" id="ARBA00022553"/>
    </source>
</evidence>
<feature type="compositionally biased region" description="Low complexity" evidence="3">
    <location>
        <begin position="337"/>
        <end position="346"/>
    </location>
</feature>
<protein>
    <submittedName>
        <fullName evidence="5">Response regulator</fullName>
    </submittedName>
</protein>